<proteinExistence type="inferred from homology"/>
<evidence type="ECO:0000313" key="9">
    <source>
        <dbReference type="Proteomes" id="UP000077355"/>
    </source>
</evidence>
<dbReference type="GO" id="GO:0016020">
    <property type="term" value="C:membrane"/>
    <property type="evidence" value="ECO:0007669"/>
    <property type="project" value="UniProtKB-SubCell"/>
</dbReference>
<feature type="transmembrane region" description="Helical" evidence="6">
    <location>
        <begin position="171"/>
        <end position="195"/>
    </location>
</feature>
<evidence type="ECO:0000313" key="8">
    <source>
        <dbReference type="EMBL" id="OAB48055.1"/>
    </source>
</evidence>
<feature type="transmembrane region" description="Helical" evidence="6">
    <location>
        <begin position="56"/>
        <end position="78"/>
    </location>
</feature>
<evidence type="ECO:0000256" key="4">
    <source>
        <dbReference type="ARBA" id="ARBA00022989"/>
    </source>
</evidence>
<dbReference type="EMBL" id="LVJI01000002">
    <property type="protein sequence ID" value="OAB48055.1"/>
    <property type="molecule type" value="Genomic_DNA"/>
</dbReference>
<dbReference type="AlphaFoldDB" id="A0A162MFD4"/>
<evidence type="ECO:0000256" key="2">
    <source>
        <dbReference type="ARBA" id="ARBA00006143"/>
    </source>
</evidence>
<feature type="transmembrane region" description="Helical" evidence="6">
    <location>
        <begin position="207"/>
        <end position="225"/>
    </location>
</feature>
<comment type="caution">
    <text evidence="8">The sequence shown here is derived from an EMBL/GenBank/DDBJ whole genome shotgun (WGS) entry which is preliminary data.</text>
</comment>
<dbReference type="Proteomes" id="UP000077355">
    <property type="component" value="Unassembled WGS sequence"/>
</dbReference>
<gene>
    <name evidence="8" type="ORF">PBAT_03235</name>
</gene>
<dbReference type="InterPro" id="IPR003834">
    <property type="entry name" value="Cyt_c_assmbl_TM_dom"/>
</dbReference>
<dbReference type="GO" id="GO:0017004">
    <property type="term" value="P:cytochrome complex assembly"/>
    <property type="evidence" value="ECO:0007669"/>
    <property type="project" value="InterPro"/>
</dbReference>
<comment type="subcellular location">
    <subcellularLocation>
        <location evidence="1">Membrane</location>
        <topology evidence="1">Multi-pass membrane protein</topology>
    </subcellularLocation>
</comment>
<evidence type="ECO:0000259" key="7">
    <source>
        <dbReference type="Pfam" id="PF02683"/>
    </source>
</evidence>
<protein>
    <submittedName>
        <fullName evidence="8">Cytochrome C biogenesis protein</fullName>
    </submittedName>
</protein>
<comment type="similarity">
    <text evidence="2">Belongs to the DsbD family.</text>
</comment>
<dbReference type="PANTHER" id="PTHR31272:SF4">
    <property type="entry name" value="CYTOCHROME C-TYPE BIOGENESIS PROTEIN HI_1454-RELATED"/>
    <property type="match status" value="1"/>
</dbReference>
<sequence length="243" mass="26508">MTEQVYVGSVFIAGILSFFSPCILPLLPVYLAFLGGSDLGNQSKMMKLGKLKVRPLLIGNMIFFLLGISTVFILLGYGAGAFGSVIDSSWFIVVCGAIVVLFGIYQTGVIKLFFMEREKKLHLELKGNKGLVGAYLLGFTFSFGWTPCIGPVLAAVLSISASEGSSAFGGWLMLIYTLGLAIPFLILSLFSDLLLQRLKKLYRYMGTLKVISGIILILMGFLLMTNKLNMITTFFEFNKSIGG</sequence>
<dbReference type="Pfam" id="PF02683">
    <property type="entry name" value="DsbD_TM"/>
    <property type="match status" value="1"/>
</dbReference>
<organism evidence="8 9">
    <name type="scientific">Paenibacillus antarcticus</name>
    <dbReference type="NCBI Taxonomy" id="253703"/>
    <lineage>
        <taxon>Bacteria</taxon>
        <taxon>Bacillati</taxon>
        <taxon>Bacillota</taxon>
        <taxon>Bacilli</taxon>
        <taxon>Bacillales</taxon>
        <taxon>Paenibacillaceae</taxon>
        <taxon>Paenibacillus</taxon>
    </lineage>
</organism>
<feature type="transmembrane region" description="Helical" evidence="6">
    <location>
        <begin position="90"/>
        <end position="114"/>
    </location>
</feature>
<evidence type="ECO:0000256" key="1">
    <source>
        <dbReference type="ARBA" id="ARBA00004141"/>
    </source>
</evidence>
<dbReference type="PANTHER" id="PTHR31272">
    <property type="entry name" value="CYTOCHROME C-TYPE BIOGENESIS PROTEIN HI_1454-RELATED"/>
    <property type="match status" value="1"/>
</dbReference>
<accession>A0A162MFD4</accession>
<name>A0A162MFD4_9BACL</name>
<dbReference type="InterPro" id="IPR051790">
    <property type="entry name" value="Cytochrome_c-biogenesis_DsbD"/>
</dbReference>
<feature type="domain" description="Cytochrome C biogenesis protein transmembrane" evidence="7">
    <location>
        <begin position="6"/>
        <end position="225"/>
    </location>
</feature>
<feature type="transmembrane region" description="Helical" evidence="6">
    <location>
        <begin position="135"/>
        <end position="159"/>
    </location>
</feature>
<reference evidence="8 9" key="1">
    <citation type="submission" date="2016-03" db="EMBL/GenBank/DDBJ databases">
        <title>Draft genome sequence of Paenibacillus antarcticus CECT 5836.</title>
        <authorList>
            <person name="Shin S.-K."/>
            <person name="Yi H."/>
        </authorList>
    </citation>
    <scope>NUCLEOTIDE SEQUENCE [LARGE SCALE GENOMIC DNA]</scope>
    <source>
        <strain evidence="8 9">CECT 5836</strain>
    </source>
</reference>
<evidence type="ECO:0000256" key="5">
    <source>
        <dbReference type="ARBA" id="ARBA00023136"/>
    </source>
</evidence>
<keyword evidence="9" id="KW-1185">Reference proteome</keyword>
<feature type="transmembrane region" description="Helical" evidence="6">
    <location>
        <begin position="6"/>
        <end position="35"/>
    </location>
</feature>
<evidence type="ECO:0000256" key="3">
    <source>
        <dbReference type="ARBA" id="ARBA00022692"/>
    </source>
</evidence>
<keyword evidence="3 6" id="KW-0812">Transmembrane</keyword>
<keyword evidence="5 6" id="KW-0472">Membrane</keyword>
<evidence type="ECO:0000256" key="6">
    <source>
        <dbReference type="SAM" id="Phobius"/>
    </source>
</evidence>
<keyword evidence="4 6" id="KW-1133">Transmembrane helix</keyword>